<accession>A0AAU9XDB3</accession>
<keyword evidence="3" id="KW-1185">Reference proteome</keyword>
<gene>
    <name evidence="2" type="ORF">PMEA_00021157</name>
</gene>
<proteinExistence type="predicted"/>
<feature type="transmembrane region" description="Helical" evidence="1">
    <location>
        <begin position="30"/>
        <end position="49"/>
    </location>
</feature>
<evidence type="ECO:0000313" key="2">
    <source>
        <dbReference type="EMBL" id="CAH3144616.1"/>
    </source>
</evidence>
<feature type="transmembrane region" description="Helical" evidence="1">
    <location>
        <begin position="92"/>
        <end position="112"/>
    </location>
</feature>
<keyword evidence="1" id="KW-0472">Membrane</keyword>
<keyword evidence="1" id="KW-0812">Transmembrane</keyword>
<feature type="transmembrane region" description="Helical" evidence="1">
    <location>
        <begin position="201"/>
        <end position="224"/>
    </location>
</feature>
<evidence type="ECO:0000256" key="1">
    <source>
        <dbReference type="SAM" id="Phobius"/>
    </source>
</evidence>
<feature type="transmembrane region" description="Helical" evidence="1">
    <location>
        <begin position="239"/>
        <end position="256"/>
    </location>
</feature>
<dbReference type="AlphaFoldDB" id="A0AAU9XDB3"/>
<organism evidence="2 3">
    <name type="scientific">Pocillopora meandrina</name>
    <dbReference type="NCBI Taxonomy" id="46732"/>
    <lineage>
        <taxon>Eukaryota</taxon>
        <taxon>Metazoa</taxon>
        <taxon>Cnidaria</taxon>
        <taxon>Anthozoa</taxon>
        <taxon>Hexacorallia</taxon>
        <taxon>Scleractinia</taxon>
        <taxon>Astrocoeniina</taxon>
        <taxon>Pocilloporidae</taxon>
        <taxon>Pocillopora</taxon>
    </lineage>
</organism>
<comment type="caution">
    <text evidence="2">The sequence shown here is derived from an EMBL/GenBank/DDBJ whole genome shotgun (WGS) entry which is preliminary data.</text>
</comment>
<feature type="transmembrane region" description="Helical" evidence="1">
    <location>
        <begin position="263"/>
        <end position="282"/>
    </location>
</feature>
<evidence type="ECO:0000313" key="3">
    <source>
        <dbReference type="Proteomes" id="UP001159428"/>
    </source>
</evidence>
<name>A0AAU9XDB3_9CNID</name>
<sequence>MLTAWLKSMLSVERSKPLTKTERFTQWSSLLYVVVGTSMLFIPSLWGFLYKVELLGRSAGYIQLGGLAFVVEGYLLVIASKSEHKFSGHGHINITVLTRLILVNMSLTILYLKGTAPVRCIAFIAALDNSLAVGVFLVWISTEEGATLGLFFKEIFDLLLRFPVGPCSSIAVLLLGIVQFPAGLYLKDVTRLSHALSLDPFLGYSGLFLSFYFSLNAAHAVLYISNGQAVSTTFNKGCVFYRVAINILVLFVLGAANRIEISLSVFLISVEMILAAFILVSLSCDKDNYDQGKEK</sequence>
<feature type="transmembrane region" description="Helical" evidence="1">
    <location>
        <begin position="121"/>
        <end position="140"/>
    </location>
</feature>
<dbReference type="Proteomes" id="UP001159428">
    <property type="component" value="Unassembled WGS sequence"/>
</dbReference>
<feature type="transmembrane region" description="Helical" evidence="1">
    <location>
        <begin position="61"/>
        <end position="80"/>
    </location>
</feature>
<dbReference type="EMBL" id="CALNXJ010000039">
    <property type="protein sequence ID" value="CAH3144616.1"/>
    <property type="molecule type" value="Genomic_DNA"/>
</dbReference>
<protein>
    <submittedName>
        <fullName evidence="2">Uncharacterized protein</fullName>
    </submittedName>
</protein>
<reference evidence="2 3" key="1">
    <citation type="submission" date="2022-05" db="EMBL/GenBank/DDBJ databases">
        <authorList>
            <consortium name="Genoscope - CEA"/>
            <person name="William W."/>
        </authorList>
    </citation>
    <scope>NUCLEOTIDE SEQUENCE [LARGE SCALE GENOMIC DNA]</scope>
</reference>
<keyword evidence="1" id="KW-1133">Transmembrane helix</keyword>
<feature type="transmembrane region" description="Helical" evidence="1">
    <location>
        <begin position="160"/>
        <end position="180"/>
    </location>
</feature>